<sequence length="113" mass="12961">MTFFLSLHSGDNPMPSEPIQKIVCSSLAEHGRQRLDLINKLLRCTPSSTRRIERNPQNLDENQDPKGFWRRASGCTEESDDGDPSKLWSSSKLERKWATIAPKPRRKKLQSLL</sequence>
<accession>A0AAP0GC98</accession>
<evidence type="ECO:0000313" key="2">
    <source>
        <dbReference type="EMBL" id="KAK8951011.1"/>
    </source>
</evidence>
<reference evidence="2 3" key="1">
    <citation type="journal article" date="2022" name="Nat. Plants">
        <title>Genomes of leafy and leafless Platanthera orchids illuminate the evolution of mycoheterotrophy.</title>
        <authorList>
            <person name="Li M.H."/>
            <person name="Liu K.W."/>
            <person name="Li Z."/>
            <person name="Lu H.C."/>
            <person name="Ye Q.L."/>
            <person name="Zhang D."/>
            <person name="Wang J.Y."/>
            <person name="Li Y.F."/>
            <person name="Zhong Z.M."/>
            <person name="Liu X."/>
            <person name="Yu X."/>
            <person name="Liu D.K."/>
            <person name="Tu X.D."/>
            <person name="Liu B."/>
            <person name="Hao Y."/>
            <person name="Liao X.Y."/>
            <person name="Jiang Y.T."/>
            <person name="Sun W.H."/>
            <person name="Chen J."/>
            <person name="Chen Y.Q."/>
            <person name="Ai Y."/>
            <person name="Zhai J.W."/>
            <person name="Wu S.S."/>
            <person name="Zhou Z."/>
            <person name="Hsiao Y.Y."/>
            <person name="Wu W.L."/>
            <person name="Chen Y.Y."/>
            <person name="Lin Y.F."/>
            <person name="Hsu J.L."/>
            <person name="Li C.Y."/>
            <person name="Wang Z.W."/>
            <person name="Zhao X."/>
            <person name="Zhong W.Y."/>
            <person name="Ma X.K."/>
            <person name="Ma L."/>
            <person name="Huang J."/>
            <person name="Chen G.Z."/>
            <person name="Huang M.Z."/>
            <person name="Huang L."/>
            <person name="Peng D.H."/>
            <person name="Luo Y.B."/>
            <person name="Zou S.Q."/>
            <person name="Chen S.P."/>
            <person name="Lan S."/>
            <person name="Tsai W.C."/>
            <person name="Van de Peer Y."/>
            <person name="Liu Z.J."/>
        </authorList>
    </citation>
    <scope>NUCLEOTIDE SEQUENCE [LARGE SCALE GENOMIC DNA]</scope>
    <source>
        <strain evidence="2">Lor287</strain>
    </source>
</reference>
<evidence type="ECO:0000256" key="1">
    <source>
        <dbReference type="SAM" id="MobiDB-lite"/>
    </source>
</evidence>
<dbReference type="EMBL" id="JBBWWQ010000003">
    <property type="protein sequence ID" value="KAK8951011.1"/>
    <property type="molecule type" value="Genomic_DNA"/>
</dbReference>
<evidence type="ECO:0000313" key="3">
    <source>
        <dbReference type="Proteomes" id="UP001418222"/>
    </source>
</evidence>
<protein>
    <submittedName>
        <fullName evidence="2">Uncharacterized protein</fullName>
    </submittedName>
</protein>
<dbReference type="Proteomes" id="UP001418222">
    <property type="component" value="Unassembled WGS sequence"/>
</dbReference>
<dbReference type="AlphaFoldDB" id="A0AAP0GC98"/>
<proteinExistence type="predicted"/>
<keyword evidence="3" id="KW-1185">Reference proteome</keyword>
<name>A0AAP0GC98_9ASPA</name>
<gene>
    <name evidence="2" type="ORF">KSP39_PZI004411</name>
</gene>
<organism evidence="2 3">
    <name type="scientific">Platanthera zijinensis</name>
    <dbReference type="NCBI Taxonomy" id="2320716"/>
    <lineage>
        <taxon>Eukaryota</taxon>
        <taxon>Viridiplantae</taxon>
        <taxon>Streptophyta</taxon>
        <taxon>Embryophyta</taxon>
        <taxon>Tracheophyta</taxon>
        <taxon>Spermatophyta</taxon>
        <taxon>Magnoliopsida</taxon>
        <taxon>Liliopsida</taxon>
        <taxon>Asparagales</taxon>
        <taxon>Orchidaceae</taxon>
        <taxon>Orchidoideae</taxon>
        <taxon>Orchideae</taxon>
        <taxon>Orchidinae</taxon>
        <taxon>Platanthera</taxon>
    </lineage>
</organism>
<feature type="compositionally biased region" description="Polar residues" evidence="1">
    <location>
        <begin position="49"/>
        <end position="60"/>
    </location>
</feature>
<comment type="caution">
    <text evidence="2">The sequence shown here is derived from an EMBL/GenBank/DDBJ whole genome shotgun (WGS) entry which is preliminary data.</text>
</comment>
<feature type="region of interest" description="Disordered" evidence="1">
    <location>
        <begin position="49"/>
        <end position="88"/>
    </location>
</feature>